<feature type="chain" id="PRO_5036683288" evidence="8">
    <location>
        <begin position="24"/>
        <end position="376"/>
    </location>
</feature>
<dbReference type="InterPro" id="IPR001119">
    <property type="entry name" value="SLH_dom"/>
</dbReference>
<proteinExistence type="predicted"/>
<comment type="cofactor">
    <cofactor evidence="7">
        <name>Cu cation</name>
        <dbReference type="ChEBI" id="CHEBI:23378"/>
    </cofactor>
    <text evidence="7">Binds 1 copper ion per subunit.</text>
</comment>
<keyword evidence="8" id="KW-0732">Signal</keyword>
<feature type="domain" description="SLH" evidence="9">
    <location>
        <begin position="199"/>
        <end position="262"/>
    </location>
</feature>
<dbReference type="SUPFAM" id="SSF49503">
    <property type="entry name" value="Cupredoxins"/>
    <property type="match status" value="1"/>
</dbReference>
<dbReference type="AlphaFoldDB" id="A0A953J4F3"/>
<dbReference type="Pfam" id="PF18998">
    <property type="entry name" value="Flg_new_2"/>
    <property type="match status" value="1"/>
</dbReference>
<dbReference type="Pfam" id="PF00395">
    <property type="entry name" value="SLH"/>
    <property type="match status" value="3"/>
</dbReference>
<dbReference type="GO" id="GO:0009055">
    <property type="term" value="F:electron transfer activity"/>
    <property type="evidence" value="ECO:0007669"/>
    <property type="project" value="InterPro"/>
</dbReference>
<reference evidence="10" key="2">
    <citation type="submission" date="2021-08" db="EMBL/GenBank/DDBJ databases">
        <authorList>
            <person name="Dalcin Martins P."/>
        </authorList>
    </citation>
    <scope>NUCLEOTIDE SEQUENCE</scope>
    <source>
        <strain evidence="10">MAG_39</strain>
    </source>
</reference>
<feature type="binding site" evidence="7">
    <location>
        <position position="96"/>
    </location>
    <ligand>
        <name>Cu cation</name>
        <dbReference type="ChEBI" id="CHEBI:23378"/>
    </ligand>
</feature>
<evidence type="ECO:0000313" key="11">
    <source>
        <dbReference type="Proteomes" id="UP000705867"/>
    </source>
</evidence>
<dbReference type="GO" id="GO:0005507">
    <property type="term" value="F:copper ion binding"/>
    <property type="evidence" value="ECO:0007669"/>
    <property type="project" value="InterPro"/>
</dbReference>
<keyword evidence="5" id="KW-0249">Electron transport</keyword>
<feature type="binding site" evidence="7">
    <location>
        <position position="99"/>
    </location>
    <ligand>
        <name>Cu cation</name>
        <dbReference type="ChEBI" id="CHEBI:23378"/>
    </ligand>
</feature>
<dbReference type="Gene3D" id="2.60.40.420">
    <property type="entry name" value="Cupredoxins - blue copper proteins"/>
    <property type="match status" value="1"/>
</dbReference>
<dbReference type="Pfam" id="PF00127">
    <property type="entry name" value="Copper-bind"/>
    <property type="match status" value="1"/>
</dbReference>
<gene>
    <name evidence="10" type="ORF">K8I29_04080</name>
</gene>
<dbReference type="InterPro" id="IPR008972">
    <property type="entry name" value="Cupredoxin"/>
</dbReference>
<evidence type="ECO:0000256" key="6">
    <source>
        <dbReference type="ARBA" id="ARBA00023008"/>
    </source>
</evidence>
<evidence type="ECO:0000256" key="8">
    <source>
        <dbReference type="SAM" id="SignalP"/>
    </source>
</evidence>
<reference evidence="10" key="1">
    <citation type="journal article" date="2021" name="bioRxiv">
        <title>Unraveling nitrogen, sulfur and carbon metabolic pathways and microbial community transcriptional responses to substrate deprivation and toxicity stresses in a bioreactor mimicking anoxic brackish coastal sediment conditions.</title>
        <authorList>
            <person name="Martins P.D."/>
            <person name="Echeveste M.J."/>
            <person name="Arshad A."/>
            <person name="Kurth J."/>
            <person name="Ouboter H."/>
            <person name="Jetten M.S.M."/>
            <person name="Welte C.U."/>
        </authorList>
    </citation>
    <scope>NUCLEOTIDE SEQUENCE</scope>
    <source>
        <strain evidence="10">MAG_39</strain>
    </source>
</reference>
<evidence type="ECO:0000256" key="1">
    <source>
        <dbReference type="ARBA" id="ARBA00004418"/>
    </source>
</evidence>
<dbReference type="PANTHER" id="PTHR36507">
    <property type="entry name" value="BLL1555 PROTEIN"/>
    <property type="match status" value="1"/>
</dbReference>
<keyword evidence="6 7" id="KW-0186">Copper</keyword>
<dbReference type="InterPro" id="IPR002386">
    <property type="entry name" value="Amicyanin/Pseudoazurin"/>
</dbReference>
<evidence type="ECO:0000259" key="9">
    <source>
        <dbReference type="PROSITE" id="PS51272"/>
    </source>
</evidence>
<name>A0A953J4F3_9BACT</name>
<evidence type="ECO:0000256" key="5">
    <source>
        <dbReference type="ARBA" id="ARBA00022982"/>
    </source>
</evidence>
<organism evidence="10 11">
    <name type="scientific">Candidatus Nitrobium versatile</name>
    <dbReference type="NCBI Taxonomy" id="2884831"/>
    <lineage>
        <taxon>Bacteria</taxon>
        <taxon>Pseudomonadati</taxon>
        <taxon>Nitrospirota</taxon>
        <taxon>Nitrospiria</taxon>
        <taxon>Nitrospirales</taxon>
        <taxon>Nitrospiraceae</taxon>
        <taxon>Candidatus Nitrobium</taxon>
    </lineage>
</organism>
<dbReference type="InterPro" id="IPR052721">
    <property type="entry name" value="ET_Amicyanin"/>
</dbReference>
<keyword evidence="2" id="KW-0813">Transport</keyword>
<comment type="subcellular location">
    <subcellularLocation>
        <location evidence="1">Periplasm</location>
    </subcellularLocation>
</comment>
<dbReference type="InterPro" id="IPR000923">
    <property type="entry name" value="BlueCu_1"/>
</dbReference>
<feature type="binding site" evidence="7">
    <location>
        <position position="57"/>
    </location>
    <ligand>
        <name>Cu cation</name>
        <dbReference type="ChEBI" id="CHEBI:23378"/>
    </ligand>
</feature>
<dbReference type="GO" id="GO:0042597">
    <property type="term" value="C:periplasmic space"/>
    <property type="evidence" value="ECO:0007669"/>
    <property type="project" value="UniProtKB-SubCell"/>
</dbReference>
<sequence length="376" mass="39739">MNRGKAIIVAIVCFLLAGADSRAATVEVSMQDFSFTPQTISINVGDTVQWTNNGGSHTTTSGSNCTADGTWNSGLLGQGQSFSHTFTEAGTFPYFCIPHCGIGMTGTVVVAAAPAPTALLTVTKAGVGEVTVTSSPAGISCGTDCTETYPVDTAVTLTATAAPGTTFTGWSGACKNNDTACMVTLTAETLVTAHSLATNTSTFGDVPPGYWAGNYIEVLHNNSLTLGCGGGNFCPESVVTRGQMAAFIVRARHGEDFNYMTTPFFSDVPPEDGFFKYVQKLKEEGITKVNDVYGVNDNVTRGEVAVFLVRAKHGDTFVFSPIPHFSDVPVDHPFFSYIQRLKDDTITTVADTYGPDELVTRAQVAAFLGRAFLGMQ</sequence>
<comment type="caution">
    <text evidence="10">The sequence shown here is derived from an EMBL/GenBank/DDBJ whole genome shotgun (WGS) entry which is preliminary data.</text>
</comment>
<evidence type="ECO:0000256" key="2">
    <source>
        <dbReference type="ARBA" id="ARBA00022448"/>
    </source>
</evidence>
<keyword evidence="3 7" id="KW-0479">Metal-binding</keyword>
<evidence type="ECO:0000313" key="10">
    <source>
        <dbReference type="EMBL" id="MBZ0155378.1"/>
    </source>
</evidence>
<protein>
    <submittedName>
        <fullName evidence="10">S-layer homology domain-containing protein</fullName>
    </submittedName>
</protein>
<accession>A0A953J4F3</accession>
<evidence type="ECO:0000256" key="4">
    <source>
        <dbReference type="ARBA" id="ARBA00022764"/>
    </source>
</evidence>
<feature type="binding site" evidence="7">
    <location>
        <position position="104"/>
    </location>
    <ligand>
        <name>Cu cation</name>
        <dbReference type="ChEBI" id="CHEBI:23378"/>
    </ligand>
</feature>
<dbReference type="PRINTS" id="PR00155">
    <property type="entry name" value="AMICYANIN"/>
</dbReference>
<evidence type="ECO:0000256" key="3">
    <source>
        <dbReference type="ARBA" id="ARBA00022723"/>
    </source>
</evidence>
<dbReference type="PROSITE" id="PS51272">
    <property type="entry name" value="SLH"/>
    <property type="match status" value="2"/>
</dbReference>
<evidence type="ECO:0000256" key="7">
    <source>
        <dbReference type="PIRSR" id="PIRSR602386-1"/>
    </source>
</evidence>
<dbReference type="PANTHER" id="PTHR36507:SF1">
    <property type="entry name" value="BLL1555 PROTEIN"/>
    <property type="match status" value="1"/>
</dbReference>
<feature type="domain" description="SLH" evidence="9">
    <location>
        <begin position="321"/>
        <end position="376"/>
    </location>
</feature>
<feature type="signal peptide" evidence="8">
    <location>
        <begin position="1"/>
        <end position="23"/>
    </location>
</feature>
<dbReference type="Proteomes" id="UP000705867">
    <property type="component" value="Unassembled WGS sequence"/>
</dbReference>
<dbReference type="InterPro" id="IPR044060">
    <property type="entry name" value="Bacterial_rp_domain"/>
</dbReference>
<keyword evidence="4" id="KW-0574">Periplasm</keyword>
<dbReference type="EMBL" id="JAIOIV010000031">
    <property type="protein sequence ID" value="MBZ0155378.1"/>
    <property type="molecule type" value="Genomic_DNA"/>
</dbReference>